<dbReference type="Proteomes" id="UP000612362">
    <property type="component" value="Unassembled WGS sequence"/>
</dbReference>
<comment type="caution">
    <text evidence="1">The sequence shown here is derived from an EMBL/GenBank/DDBJ whole genome shotgun (WGS) entry which is preliminary data.</text>
</comment>
<organism evidence="1 2">
    <name type="scientific">Ktedonospora formicarum</name>
    <dbReference type="NCBI Taxonomy" id="2778364"/>
    <lineage>
        <taxon>Bacteria</taxon>
        <taxon>Bacillati</taxon>
        <taxon>Chloroflexota</taxon>
        <taxon>Ktedonobacteria</taxon>
        <taxon>Ktedonobacterales</taxon>
        <taxon>Ktedonobacteraceae</taxon>
        <taxon>Ktedonospora</taxon>
    </lineage>
</organism>
<dbReference type="AlphaFoldDB" id="A0A8J3HZ27"/>
<dbReference type="EMBL" id="BNJF01000001">
    <property type="protein sequence ID" value="GHO41904.1"/>
    <property type="molecule type" value="Genomic_DNA"/>
</dbReference>
<proteinExistence type="predicted"/>
<gene>
    <name evidence="1" type="ORF">KSX_00670</name>
</gene>
<name>A0A8J3HZ27_9CHLR</name>
<sequence length="90" mass="10461">MWNIRQHRPNSIAQRTLSIRDHPTDRNVNRLLDLANQAGEVRFTRTEEASSQEHFSRETIAQDPKDFMPNIGLEAINGKDDLSWLFELVT</sequence>
<accession>A0A8J3HZ27</accession>
<reference evidence="1" key="1">
    <citation type="submission" date="2020-10" db="EMBL/GenBank/DDBJ databases">
        <title>Taxonomic study of unclassified bacteria belonging to the class Ktedonobacteria.</title>
        <authorList>
            <person name="Yabe S."/>
            <person name="Wang C.M."/>
            <person name="Zheng Y."/>
            <person name="Sakai Y."/>
            <person name="Cavaletti L."/>
            <person name="Monciardini P."/>
            <person name="Donadio S."/>
        </authorList>
    </citation>
    <scope>NUCLEOTIDE SEQUENCE</scope>
    <source>
        <strain evidence="1">SOSP1-1</strain>
    </source>
</reference>
<protein>
    <submittedName>
        <fullName evidence="1">Uncharacterized protein</fullName>
    </submittedName>
</protein>
<evidence type="ECO:0000313" key="1">
    <source>
        <dbReference type="EMBL" id="GHO41904.1"/>
    </source>
</evidence>
<keyword evidence="2" id="KW-1185">Reference proteome</keyword>
<evidence type="ECO:0000313" key="2">
    <source>
        <dbReference type="Proteomes" id="UP000612362"/>
    </source>
</evidence>